<protein>
    <recommendedName>
        <fullName evidence="9">Magnesium transporter MgtE</fullName>
    </recommendedName>
</protein>
<dbReference type="Proteomes" id="UP000199297">
    <property type="component" value="Unassembled WGS sequence"/>
</dbReference>
<reference evidence="12" key="1">
    <citation type="submission" date="2016-10" db="EMBL/GenBank/DDBJ databases">
        <authorList>
            <person name="Varghese N."/>
            <person name="Submissions S."/>
        </authorList>
    </citation>
    <scope>NUCLEOTIDE SEQUENCE [LARGE SCALE GENOMIC DNA]</scope>
    <source>
        <strain evidence="12">CGMCC 1.9127</strain>
    </source>
</reference>
<evidence type="ECO:0000256" key="2">
    <source>
        <dbReference type="ARBA" id="ARBA00009749"/>
    </source>
</evidence>
<dbReference type="GO" id="GO:0015095">
    <property type="term" value="F:magnesium ion transmembrane transporter activity"/>
    <property type="evidence" value="ECO:0007669"/>
    <property type="project" value="UniProtKB-UniRule"/>
</dbReference>
<feature type="transmembrane region" description="Helical" evidence="9">
    <location>
        <begin position="290"/>
        <end position="309"/>
    </location>
</feature>
<comment type="similarity">
    <text evidence="2 9">Belongs to the SLC41A transporter family.</text>
</comment>
<evidence type="ECO:0000259" key="10">
    <source>
        <dbReference type="PROSITE" id="PS51371"/>
    </source>
</evidence>
<dbReference type="NCBIfam" id="TIGR00400">
    <property type="entry name" value="mgtE"/>
    <property type="match status" value="1"/>
</dbReference>
<dbReference type="Pfam" id="PF01769">
    <property type="entry name" value="MgtE"/>
    <property type="match status" value="1"/>
</dbReference>
<feature type="domain" description="CBS" evidence="10">
    <location>
        <begin position="207"/>
        <end position="265"/>
    </location>
</feature>
<dbReference type="InterPro" id="IPR036739">
    <property type="entry name" value="SLC41_membr_dom_sf"/>
</dbReference>
<evidence type="ECO:0000313" key="11">
    <source>
        <dbReference type="EMBL" id="SEK98203.1"/>
    </source>
</evidence>
<keyword evidence="9" id="KW-0479">Metal-binding</keyword>
<dbReference type="PANTHER" id="PTHR43773">
    <property type="entry name" value="MAGNESIUM TRANSPORTER MGTE"/>
    <property type="match status" value="1"/>
</dbReference>
<dbReference type="GO" id="GO:0005886">
    <property type="term" value="C:plasma membrane"/>
    <property type="evidence" value="ECO:0007669"/>
    <property type="project" value="UniProtKB-SubCell"/>
</dbReference>
<dbReference type="OrthoDB" id="9790355at2"/>
<dbReference type="CDD" id="cd04606">
    <property type="entry name" value="CBS_pair_Mg_transporter"/>
    <property type="match status" value="1"/>
</dbReference>
<keyword evidence="7 9" id="KW-0472">Membrane</keyword>
<dbReference type="InterPro" id="IPR000644">
    <property type="entry name" value="CBS_dom"/>
</dbReference>
<evidence type="ECO:0000256" key="7">
    <source>
        <dbReference type="ARBA" id="ARBA00023136"/>
    </source>
</evidence>
<dbReference type="InterPro" id="IPR006669">
    <property type="entry name" value="MgtE_transporter"/>
</dbReference>
<dbReference type="Gene3D" id="1.25.60.10">
    <property type="entry name" value="MgtE N-terminal domain-like"/>
    <property type="match status" value="1"/>
</dbReference>
<keyword evidence="3 9" id="KW-0813">Transport</keyword>
<comment type="subunit">
    <text evidence="9">Homodimer.</text>
</comment>
<dbReference type="EMBL" id="FOBI01000004">
    <property type="protein sequence ID" value="SEK98203.1"/>
    <property type="molecule type" value="Genomic_DNA"/>
</dbReference>
<evidence type="ECO:0000256" key="6">
    <source>
        <dbReference type="ARBA" id="ARBA00022989"/>
    </source>
</evidence>
<evidence type="ECO:0000256" key="3">
    <source>
        <dbReference type="ARBA" id="ARBA00022448"/>
    </source>
</evidence>
<keyword evidence="8" id="KW-0129">CBS domain</keyword>
<dbReference type="InterPro" id="IPR038076">
    <property type="entry name" value="MgtE_N_sf"/>
</dbReference>
<dbReference type="RefSeq" id="WP_085284375.1">
    <property type="nucleotide sequence ID" value="NZ_FOBI01000004.1"/>
</dbReference>
<evidence type="ECO:0000256" key="1">
    <source>
        <dbReference type="ARBA" id="ARBA00004141"/>
    </source>
</evidence>
<feature type="transmembrane region" description="Helical" evidence="9">
    <location>
        <begin position="315"/>
        <end position="342"/>
    </location>
</feature>
<dbReference type="Gene3D" id="1.10.357.20">
    <property type="entry name" value="SLC41 divalent cation transporters, integral membrane domain"/>
    <property type="match status" value="1"/>
</dbReference>
<dbReference type="STRING" id="641665.GCA_002104455_02846"/>
<dbReference type="InterPro" id="IPR006667">
    <property type="entry name" value="SLC41_membr_dom"/>
</dbReference>
<accession>A0A1H7LGZ4</accession>
<dbReference type="InterPro" id="IPR046342">
    <property type="entry name" value="CBS_dom_sf"/>
</dbReference>
<keyword evidence="6 9" id="KW-1133">Transmembrane helix</keyword>
<keyword evidence="9" id="KW-1003">Cell membrane</keyword>
<dbReference type="AlphaFoldDB" id="A0A1H7LGZ4"/>
<dbReference type="SUPFAM" id="SSF161093">
    <property type="entry name" value="MgtE membrane domain-like"/>
    <property type="match status" value="1"/>
</dbReference>
<dbReference type="Pfam" id="PF03448">
    <property type="entry name" value="MgtE_N"/>
    <property type="match status" value="1"/>
</dbReference>
<dbReference type="PANTHER" id="PTHR43773:SF1">
    <property type="entry name" value="MAGNESIUM TRANSPORTER MGTE"/>
    <property type="match status" value="1"/>
</dbReference>
<feature type="transmembrane region" description="Helical" evidence="9">
    <location>
        <begin position="363"/>
        <end position="384"/>
    </location>
</feature>
<name>A0A1H7LGZ4_9GAMM</name>
<dbReference type="Gene3D" id="3.10.580.10">
    <property type="entry name" value="CBS-domain"/>
    <property type="match status" value="1"/>
</dbReference>
<sequence length="453" mass="49581">MPEVSEQEYSHQRLQQVNDALDSGMFVYVRKLLQDMPAYDLALLLESSPSKSRIALWQLIDADHHGEVLEELNEEVRKGILKNIQPEKLAAVAEGMDDDDLAEVFRTLPDSVYQEVLNAMDWQDRSRVEKALSYEEDTAGGIMNTDTISIRPDVTVDVVLRYLRLRGELPEATDSFYVVDREDHFIGAVSLSAIVTAKAETIISHLIDQDIQAIAADMKDKDVAQIFERYDWFSAPVIDDEGRLLGRITVDDVVDIIREEAEHSMMSMAGLDDEADTFAPVLKSTQRRSIWLGVNLVTALMAVAVSSMFEGILNQLAILAVLNSLVPSMGGVAGNQTLTLVIRGIALGHVGDSNARILLYKELAIGFVNGLIWAVLIATVVALWQQNLMLGGIIAFAMLMNMTAAGLAGVTIPLLLKKMNIDPALAGSVILTTVTDVVGIFAFLGTATLLLGQ</sequence>
<keyword evidence="12" id="KW-1185">Reference proteome</keyword>
<gene>
    <name evidence="11" type="ORF">SAMN05216262_104160</name>
</gene>
<evidence type="ECO:0000256" key="4">
    <source>
        <dbReference type="ARBA" id="ARBA00022692"/>
    </source>
</evidence>
<comment type="subcellular location">
    <subcellularLocation>
        <location evidence="9">Cell membrane</location>
        <topology evidence="9">Multi-pass membrane protein</topology>
    </subcellularLocation>
    <subcellularLocation>
        <location evidence="1">Membrane</location>
        <topology evidence="1">Multi-pass membrane protein</topology>
    </subcellularLocation>
</comment>
<dbReference type="SMART" id="SM00116">
    <property type="entry name" value="CBS"/>
    <property type="match status" value="2"/>
</dbReference>
<dbReference type="SUPFAM" id="SSF158791">
    <property type="entry name" value="MgtE N-terminal domain-like"/>
    <property type="match status" value="1"/>
</dbReference>
<dbReference type="Pfam" id="PF00571">
    <property type="entry name" value="CBS"/>
    <property type="match status" value="2"/>
</dbReference>
<dbReference type="GO" id="GO:0046872">
    <property type="term" value="F:metal ion binding"/>
    <property type="evidence" value="ECO:0007669"/>
    <property type="project" value="UniProtKB-KW"/>
</dbReference>
<feature type="domain" description="CBS" evidence="10">
    <location>
        <begin position="143"/>
        <end position="204"/>
    </location>
</feature>
<evidence type="ECO:0000256" key="8">
    <source>
        <dbReference type="PROSITE-ProRule" id="PRU00703"/>
    </source>
</evidence>
<evidence type="ECO:0000256" key="5">
    <source>
        <dbReference type="ARBA" id="ARBA00022842"/>
    </source>
</evidence>
<feature type="transmembrane region" description="Helical" evidence="9">
    <location>
        <begin position="390"/>
        <end position="416"/>
    </location>
</feature>
<proteinExistence type="inferred from homology"/>
<dbReference type="SMART" id="SM00924">
    <property type="entry name" value="MgtE_N"/>
    <property type="match status" value="1"/>
</dbReference>
<dbReference type="InterPro" id="IPR006668">
    <property type="entry name" value="Mg_transptr_MgtE_intracell_dom"/>
</dbReference>
<evidence type="ECO:0000313" key="12">
    <source>
        <dbReference type="Proteomes" id="UP000199297"/>
    </source>
</evidence>
<feature type="transmembrane region" description="Helical" evidence="9">
    <location>
        <begin position="428"/>
        <end position="451"/>
    </location>
</feature>
<evidence type="ECO:0000256" key="9">
    <source>
        <dbReference type="RuleBase" id="RU362011"/>
    </source>
</evidence>
<dbReference type="PROSITE" id="PS51371">
    <property type="entry name" value="CBS"/>
    <property type="match status" value="2"/>
</dbReference>
<comment type="function">
    <text evidence="9">Acts as a magnesium transporter.</text>
</comment>
<dbReference type="SUPFAM" id="SSF54631">
    <property type="entry name" value="CBS-domain pair"/>
    <property type="match status" value="1"/>
</dbReference>
<organism evidence="11 12">
    <name type="scientific">Colwellia chukchiensis</name>
    <dbReference type="NCBI Taxonomy" id="641665"/>
    <lineage>
        <taxon>Bacteria</taxon>
        <taxon>Pseudomonadati</taxon>
        <taxon>Pseudomonadota</taxon>
        <taxon>Gammaproteobacteria</taxon>
        <taxon>Alteromonadales</taxon>
        <taxon>Colwelliaceae</taxon>
        <taxon>Colwellia</taxon>
    </lineage>
</organism>
<keyword evidence="4 9" id="KW-0812">Transmembrane</keyword>
<keyword evidence="5 9" id="KW-0460">Magnesium</keyword>